<organism evidence="1 2">
    <name type="scientific">Candidatus Scatavimonas merdigallinarum</name>
    <dbReference type="NCBI Taxonomy" id="2840914"/>
    <lineage>
        <taxon>Bacteria</taxon>
        <taxon>Bacillati</taxon>
        <taxon>Bacillota</taxon>
        <taxon>Clostridia</taxon>
        <taxon>Eubacteriales</taxon>
        <taxon>Oscillospiraceae</taxon>
        <taxon>Oscillospiraceae incertae sedis</taxon>
        <taxon>Candidatus Scatavimonas</taxon>
    </lineage>
</organism>
<reference evidence="1" key="2">
    <citation type="journal article" date="2021" name="PeerJ">
        <title>Extensive microbial diversity within the chicken gut microbiome revealed by metagenomics and culture.</title>
        <authorList>
            <person name="Gilroy R."/>
            <person name="Ravi A."/>
            <person name="Getino M."/>
            <person name="Pursley I."/>
            <person name="Horton D.L."/>
            <person name="Alikhan N.F."/>
            <person name="Baker D."/>
            <person name="Gharbi K."/>
            <person name="Hall N."/>
            <person name="Watson M."/>
            <person name="Adriaenssens E.M."/>
            <person name="Foster-Nyarko E."/>
            <person name="Jarju S."/>
            <person name="Secka A."/>
            <person name="Antonio M."/>
            <person name="Oren A."/>
            <person name="Chaudhuri R.R."/>
            <person name="La Ragione R."/>
            <person name="Hildebrand F."/>
            <person name="Pallen M.J."/>
        </authorList>
    </citation>
    <scope>NUCLEOTIDE SEQUENCE</scope>
    <source>
        <strain evidence="1">ChiSjej1B19-3389</strain>
    </source>
</reference>
<evidence type="ECO:0000313" key="2">
    <source>
        <dbReference type="Proteomes" id="UP000886787"/>
    </source>
</evidence>
<dbReference type="AlphaFoldDB" id="A0A9D0ZIL7"/>
<proteinExistence type="predicted"/>
<gene>
    <name evidence="1" type="ORF">IAD32_07470</name>
</gene>
<comment type="caution">
    <text evidence="1">The sequence shown here is derived from an EMBL/GenBank/DDBJ whole genome shotgun (WGS) entry which is preliminary data.</text>
</comment>
<dbReference type="EMBL" id="DVFW01000038">
    <property type="protein sequence ID" value="HIQ81103.1"/>
    <property type="molecule type" value="Genomic_DNA"/>
</dbReference>
<reference evidence="1" key="1">
    <citation type="submission" date="2020-10" db="EMBL/GenBank/DDBJ databases">
        <authorList>
            <person name="Gilroy R."/>
        </authorList>
    </citation>
    <scope>NUCLEOTIDE SEQUENCE</scope>
    <source>
        <strain evidence="1">ChiSjej1B19-3389</strain>
    </source>
</reference>
<accession>A0A9D0ZIL7</accession>
<name>A0A9D0ZIL7_9FIRM</name>
<evidence type="ECO:0000313" key="1">
    <source>
        <dbReference type="EMBL" id="HIQ81103.1"/>
    </source>
</evidence>
<protein>
    <submittedName>
        <fullName evidence="1">Uncharacterized protein</fullName>
    </submittedName>
</protein>
<sequence length="76" mass="9166">MDYSKWAAEYFMEAEKIYKKLYVLKKQYREQKEENNRELARRIMILYSMYLDCKHTGEILSRKGGEKIAFKPGSFA</sequence>
<dbReference type="Proteomes" id="UP000886787">
    <property type="component" value="Unassembled WGS sequence"/>
</dbReference>